<organism evidence="1">
    <name type="scientific">freshwater metagenome</name>
    <dbReference type="NCBI Taxonomy" id="449393"/>
    <lineage>
        <taxon>unclassified sequences</taxon>
        <taxon>metagenomes</taxon>
        <taxon>ecological metagenomes</taxon>
    </lineage>
</organism>
<dbReference type="EMBL" id="CAEZXM010000011">
    <property type="protein sequence ID" value="CAB4679769.1"/>
    <property type="molecule type" value="Genomic_DNA"/>
</dbReference>
<proteinExistence type="predicted"/>
<accession>A0A6J6N137</accession>
<evidence type="ECO:0000313" key="1">
    <source>
        <dbReference type="EMBL" id="CAB4679769.1"/>
    </source>
</evidence>
<protein>
    <submittedName>
        <fullName evidence="1">Unannotated protein</fullName>
    </submittedName>
</protein>
<dbReference type="AlphaFoldDB" id="A0A6J6N137"/>
<reference evidence="1" key="1">
    <citation type="submission" date="2020-05" db="EMBL/GenBank/DDBJ databases">
        <authorList>
            <person name="Chiriac C."/>
            <person name="Salcher M."/>
            <person name="Ghai R."/>
            <person name="Kavagutti S V."/>
        </authorList>
    </citation>
    <scope>NUCLEOTIDE SEQUENCE</scope>
</reference>
<gene>
    <name evidence="1" type="ORF">UFOPK2366_00120</name>
</gene>
<name>A0A6J6N137_9ZZZZ</name>
<sequence>MLFTGIVDDGDWNALALVFANMHDAAGLGQTSRATRRTCLEQLDNARQTAGDVLTGHTTSVEGTHRELSTRLTDRLRSNNANGLAELNCLAGGQRTAVAQTADTEIGITGEHRADANAIDLWIVAQCFHLFVADEAVLGQHGSVGELEVLQQRTTKQLRLKIRTSVRGVRSDVFDPDTECGSTIDLTDDQFLSNVDQTAGEVTRVGGTKCGVDQSLTGTRSSNEVLECLEALTEVLLDGSRNHVAARVGHEATHACDLTHLGHVSTSTRTNHHVDWVEALRLELKFHGRLNFGGGVGPNANFHVATLAIGDDASAELVLDLVGLLFELVEDGTLVLWRLDVVDRHGDAALRCEAVAHSLDCVECDRDL</sequence>